<evidence type="ECO:0000256" key="2">
    <source>
        <dbReference type="ARBA" id="ARBA00022980"/>
    </source>
</evidence>
<evidence type="ECO:0000256" key="1">
    <source>
        <dbReference type="ARBA" id="ARBA00006598"/>
    </source>
</evidence>
<dbReference type="Pfam" id="PF01632">
    <property type="entry name" value="Ribosomal_L35p"/>
    <property type="match status" value="1"/>
</dbReference>
<dbReference type="InterPro" id="IPR018265">
    <property type="entry name" value="Ribosomal_bL35_CS"/>
</dbReference>
<name>A0A0A0D734_9PROT</name>
<evidence type="ECO:0000313" key="7">
    <source>
        <dbReference type="EMBL" id="KGM33919.1"/>
    </source>
</evidence>
<dbReference type="Proteomes" id="UP000029995">
    <property type="component" value="Unassembled WGS sequence"/>
</dbReference>
<protein>
    <recommendedName>
        <fullName evidence="4 5">Large ribosomal subunit protein bL35</fullName>
    </recommendedName>
</protein>
<evidence type="ECO:0000256" key="3">
    <source>
        <dbReference type="ARBA" id="ARBA00023274"/>
    </source>
</evidence>
<dbReference type="PANTHER" id="PTHR33343:SF1">
    <property type="entry name" value="LARGE RIBOSOMAL SUBUNIT PROTEIN BL35M"/>
    <property type="match status" value="1"/>
</dbReference>
<dbReference type="SUPFAM" id="SSF143034">
    <property type="entry name" value="L35p-like"/>
    <property type="match status" value="1"/>
</dbReference>
<dbReference type="InterPro" id="IPR021137">
    <property type="entry name" value="Ribosomal_bL35-like"/>
</dbReference>
<reference evidence="7 8" key="1">
    <citation type="submission" date="2014-01" db="EMBL/GenBank/DDBJ databases">
        <title>Genome sequence determination for a cystic fibrosis isolate, Inquilinus limosus.</title>
        <authorList>
            <person name="Pino M."/>
            <person name="Di Conza J."/>
            <person name="Gutkind G."/>
        </authorList>
    </citation>
    <scope>NUCLEOTIDE SEQUENCE [LARGE SCALE GENOMIC DNA]</scope>
    <source>
        <strain evidence="7 8">MP06</strain>
    </source>
</reference>
<dbReference type="PROSITE" id="PS00936">
    <property type="entry name" value="RIBOSOMAL_L35"/>
    <property type="match status" value="1"/>
</dbReference>
<organism evidence="7 8">
    <name type="scientific">Inquilinus limosus MP06</name>
    <dbReference type="NCBI Taxonomy" id="1398085"/>
    <lineage>
        <taxon>Bacteria</taxon>
        <taxon>Pseudomonadati</taxon>
        <taxon>Pseudomonadota</taxon>
        <taxon>Alphaproteobacteria</taxon>
        <taxon>Rhodospirillales</taxon>
        <taxon>Rhodospirillaceae</taxon>
        <taxon>Inquilinus</taxon>
    </lineage>
</organism>
<dbReference type="FunFam" id="4.10.410.60:FF:000001">
    <property type="entry name" value="50S ribosomal protein L35"/>
    <property type="match status" value="1"/>
</dbReference>
<evidence type="ECO:0000313" key="8">
    <source>
        <dbReference type="Proteomes" id="UP000029995"/>
    </source>
</evidence>
<dbReference type="Gene3D" id="4.10.410.60">
    <property type="match status" value="1"/>
</dbReference>
<dbReference type="GO" id="GO:0006412">
    <property type="term" value="P:translation"/>
    <property type="evidence" value="ECO:0007669"/>
    <property type="project" value="UniProtKB-UniRule"/>
</dbReference>
<comment type="caution">
    <text evidence="7">The sequence shown here is derived from an EMBL/GenBank/DDBJ whole genome shotgun (WGS) entry which is preliminary data.</text>
</comment>
<dbReference type="InterPro" id="IPR001706">
    <property type="entry name" value="Ribosomal_bL35"/>
</dbReference>
<proteinExistence type="inferred from homology"/>
<dbReference type="OrthoDB" id="9804851at2"/>
<gene>
    <name evidence="5" type="primary">rpmI</name>
    <name evidence="7" type="ORF">P409_13120</name>
</gene>
<accession>A0A0A0D734</accession>
<evidence type="ECO:0000256" key="4">
    <source>
        <dbReference type="ARBA" id="ARBA00071664"/>
    </source>
</evidence>
<dbReference type="InterPro" id="IPR037229">
    <property type="entry name" value="Ribosomal_bL35_sf"/>
</dbReference>
<dbReference type="PANTHER" id="PTHR33343">
    <property type="entry name" value="54S RIBOSOMAL PROTEIN BL35M"/>
    <property type="match status" value="1"/>
</dbReference>
<dbReference type="EMBL" id="JANX01000137">
    <property type="protein sequence ID" value="KGM33919.1"/>
    <property type="molecule type" value="Genomic_DNA"/>
</dbReference>
<evidence type="ECO:0000256" key="5">
    <source>
        <dbReference type="HAMAP-Rule" id="MF_00514"/>
    </source>
</evidence>
<dbReference type="PRINTS" id="PR00064">
    <property type="entry name" value="RIBOSOMALL35"/>
</dbReference>
<dbReference type="NCBIfam" id="TIGR00001">
    <property type="entry name" value="rpmI_bact"/>
    <property type="match status" value="1"/>
</dbReference>
<keyword evidence="3 5" id="KW-0687">Ribonucleoprotein</keyword>
<evidence type="ECO:0000256" key="6">
    <source>
        <dbReference type="RuleBase" id="RU000568"/>
    </source>
</evidence>
<dbReference type="HAMAP" id="MF_00514">
    <property type="entry name" value="Ribosomal_bL35"/>
    <property type="match status" value="1"/>
</dbReference>
<dbReference type="RefSeq" id="WP_034836893.1">
    <property type="nucleotide sequence ID" value="NZ_JANX01000137.1"/>
</dbReference>
<dbReference type="GO" id="GO:0022625">
    <property type="term" value="C:cytosolic large ribosomal subunit"/>
    <property type="evidence" value="ECO:0007669"/>
    <property type="project" value="TreeGrafter"/>
</dbReference>
<sequence>MPKMKTHSSAKKRFRLTASGKVRYNSAYRRHRLLTKTKAAKERNQGTKVMCDADATKVKRYLLVNG</sequence>
<dbReference type="AlphaFoldDB" id="A0A0A0D734"/>
<keyword evidence="2 5" id="KW-0689">Ribosomal protein</keyword>
<dbReference type="GO" id="GO:0003735">
    <property type="term" value="F:structural constituent of ribosome"/>
    <property type="evidence" value="ECO:0007669"/>
    <property type="project" value="InterPro"/>
</dbReference>
<comment type="similarity">
    <text evidence="1 5 6">Belongs to the bacterial ribosomal protein bL35 family.</text>
</comment>